<feature type="compositionally biased region" description="Basic and acidic residues" evidence="1">
    <location>
        <begin position="159"/>
        <end position="170"/>
    </location>
</feature>
<proteinExistence type="predicted"/>
<dbReference type="Proteomes" id="UP000039865">
    <property type="component" value="Unassembled WGS sequence"/>
</dbReference>
<name>A0A078AN37_STYLE</name>
<keyword evidence="3" id="KW-1185">Reference proteome</keyword>
<sequence>MKSKPQTTKGRLIAPDVIHLSDFRDPISLQVGGDKEKINPEQAEKIDLNQKQINKESKAANEIEDQENKPFLKKMFNYFRRSATGQDDTYPRNQEYGKHIDIKYTGQMPGEQIWEESKQLSNQSLIDESHQFHAQKTHSYDRIQLTSEPTANPGPLMEQQERIYDEGKVE</sequence>
<reference evidence="2 3" key="1">
    <citation type="submission" date="2014-06" db="EMBL/GenBank/DDBJ databases">
        <authorList>
            <person name="Swart Estienne"/>
        </authorList>
    </citation>
    <scope>NUCLEOTIDE SEQUENCE [LARGE SCALE GENOMIC DNA]</scope>
    <source>
        <strain evidence="2 3">130c</strain>
    </source>
</reference>
<feature type="region of interest" description="Disordered" evidence="1">
    <location>
        <begin position="119"/>
        <end position="170"/>
    </location>
</feature>
<evidence type="ECO:0000256" key="1">
    <source>
        <dbReference type="SAM" id="MobiDB-lite"/>
    </source>
</evidence>
<evidence type="ECO:0000313" key="3">
    <source>
        <dbReference type="Proteomes" id="UP000039865"/>
    </source>
</evidence>
<protein>
    <submittedName>
        <fullName evidence="2">Uncharacterized protein</fullName>
    </submittedName>
</protein>
<gene>
    <name evidence="2" type="primary">Contig6594.g7054</name>
    <name evidence="2" type="ORF">STYLEM_11348</name>
</gene>
<evidence type="ECO:0000313" key="2">
    <source>
        <dbReference type="EMBL" id="CDW82318.1"/>
    </source>
</evidence>
<dbReference type="InParanoid" id="A0A078AN37"/>
<organism evidence="2 3">
    <name type="scientific">Stylonychia lemnae</name>
    <name type="common">Ciliate</name>
    <dbReference type="NCBI Taxonomy" id="5949"/>
    <lineage>
        <taxon>Eukaryota</taxon>
        <taxon>Sar</taxon>
        <taxon>Alveolata</taxon>
        <taxon>Ciliophora</taxon>
        <taxon>Intramacronucleata</taxon>
        <taxon>Spirotrichea</taxon>
        <taxon>Stichotrichia</taxon>
        <taxon>Sporadotrichida</taxon>
        <taxon>Oxytrichidae</taxon>
        <taxon>Stylonychinae</taxon>
        <taxon>Stylonychia</taxon>
    </lineage>
</organism>
<accession>A0A078AN37</accession>
<dbReference type="EMBL" id="CCKQ01010802">
    <property type="protein sequence ID" value="CDW82318.1"/>
    <property type="molecule type" value="Genomic_DNA"/>
</dbReference>
<dbReference type="AlphaFoldDB" id="A0A078AN37"/>